<dbReference type="Gene3D" id="3.90.79.20">
    <property type="match status" value="1"/>
</dbReference>
<dbReference type="GO" id="GO:0016787">
    <property type="term" value="F:hydrolase activity"/>
    <property type="evidence" value="ECO:0007669"/>
    <property type="project" value="UniProtKB-KW"/>
</dbReference>
<keyword evidence="3" id="KW-0479">Metal-binding</keyword>
<keyword evidence="6" id="KW-0520">NAD</keyword>
<feature type="domain" description="Nudix hydrolase" evidence="7">
    <location>
        <begin position="217"/>
        <end position="349"/>
    </location>
</feature>
<name>A0A368FA96_ANCCA</name>
<dbReference type="CDD" id="cd03429">
    <property type="entry name" value="NUDIX_NADH_pyrophosphatase_Nudt13"/>
    <property type="match status" value="1"/>
</dbReference>
<evidence type="ECO:0000256" key="1">
    <source>
        <dbReference type="ARBA" id="ARBA00001946"/>
    </source>
</evidence>
<keyword evidence="9" id="KW-1185">Reference proteome</keyword>
<organism evidence="8 9">
    <name type="scientific">Ancylostoma caninum</name>
    <name type="common">Dog hookworm</name>
    <dbReference type="NCBI Taxonomy" id="29170"/>
    <lineage>
        <taxon>Eukaryota</taxon>
        <taxon>Metazoa</taxon>
        <taxon>Ecdysozoa</taxon>
        <taxon>Nematoda</taxon>
        <taxon>Chromadorea</taxon>
        <taxon>Rhabditida</taxon>
        <taxon>Rhabditina</taxon>
        <taxon>Rhabditomorpha</taxon>
        <taxon>Strongyloidea</taxon>
        <taxon>Ancylostomatidae</taxon>
        <taxon>Ancylostomatinae</taxon>
        <taxon>Ancylostoma</taxon>
    </lineage>
</organism>
<comment type="caution">
    <text evidence="8">The sequence shown here is derived from an EMBL/GenBank/DDBJ whole genome shotgun (WGS) entry which is preliminary data.</text>
</comment>
<dbReference type="GO" id="GO:0046872">
    <property type="term" value="F:metal ion binding"/>
    <property type="evidence" value="ECO:0007669"/>
    <property type="project" value="UniProtKB-KW"/>
</dbReference>
<dbReference type="PROSITE" id="PS51462">
    <property type="entry name" value="NUDIX"/>
    <property type="match status" value="1"/>
</dbReference>
<evidence type="ECO:0000256" key="4">
    <source>
        <dbReference type="ARBA" id="ARBA00022801"/>
    </source>
</evidence>
<evidence type="ECO:0000256" key="3">
    <source>
        <dbReference type="ARBA" id="ARBA00022723"/>
    </source>
</evidence>
<gene>
    <name evidence="8" type="ORF">ANCCAN_26423</name>
</gene>
<dbReference type="PANTHER" id="PTHR11383:SF3">
    <property type="entry name" value="NAD(P)H PYROPHOSPHATASE NUDT13, MITOCHONDRIAL"/>
    <property type="match status" value="1"/>
</dbReference>
<reference evidence="8 9" key="1">
    <citation type="submission" date="2014-10" db="EMBL/GenBank/DDBJ databases">
        <title>Draft genome of the hookworm Ancylostoma caninum.</title>
        <authorList>
            <person name="Mitreva M."/>
        </authorList>
    </citation>
    <scope>NUCLEOTIDE SEQUENCE [LARGE SCALE GENOMIC DNA]</scope>
    <source>
        <strain evidence="8 9">Baltimore</strain>
    </source>
</reference>
<dbReference type="EC" id="3.6.1.22" evidence="2"/>
<dbReference type="InterPro" id="IPR049734">
    <property type="entry name" value="NudC-like_C"/>
</dbReference>
<proteinExistence type="predicted"/>
<dbReference type="EMBL" id="JOJR01003411">
    <property type="protein sequence ID" value="RCN27840.1"/>
    <property type="molecule type" value="Genomic_DNA"/>
</dbReference>
<evidence type="ECO:0000256" key="2">
    <source>
        <dbReference type="ARBA" id="ARBA00012381"/>
    </source>
</evidence>
<comment type="cofactor">
    <cofactor evidence="1">
        <name>Mg(2+)</name>
        <dbReference type="ChEBI" id="CHEBI:18420"/>
    </cofactor>
</comment>
<dbReference type="FunFam" id="3.90.79.10:FF:000074">
    <property type="entry name" value="Mutt/nudix family protein-like protein"/>
    <property type="match status" value="1"/>
</dbReference>
<keyword evidence="5" id="KW-0460">Magnesium</keyword>
<dbReference type="InterPro" id="IPR015797">
    <property type="entry name" value="NUDIX_hydrolase-like_dom_sf"/>
</dbReference>
<dbReference type="AlphaFoldDB" id="A0A368FA96"/>
<evidence type="ECO:0000313" key="9">
    <source>
        <dbReference type="Proteomes" id="UP000252519"/>
    </source>
</evidence>
<evidence type="ECO:0000259" key="7">
    <source>
        <dbReference type="PROSITE" id="PS51462"/>
    </source>
</evidence>
<dbReference type="OrthoDB" id="10249612at2759"/>
<dbReference type="PANTHER" id="PTHR11383">
    <property type="entry name" value="NUCLEOSIDE DIPHOSPHATE-LINKED MOIETY X MOTIF 13"/>
    <property type="match status" value="1"/>
</dbReference>
<sequence>MFLRHSSFLLQPLRNTSTDMRYVERMRLLEYWGIKDTALTSEFRRSQFLVMIDRKPLVRRKGNTIQFPSHSYTDLQKSLGEYGFQFDTSNSCLLDAIDGPSNDVVCYIRDICVEKFYFHVPLLGTSLKAVEPPEDSPVQKEDVMRELGRCLDAHFVDIRTAMLGLSSERERNLLAKFQSLSRWSRTYLRCPKCGAPLKMRVSKTGATCHTCPQVYYPTCSPVAITLVSDPTDSHALLIRHKASPPALYTALAGFAQFLFKPGESLDDCARREIAEEVGLPVSKVMSLNRTQPWPMPNSSLMCAYYAVADMSLKIDACPTELESARWFSRDQVAAALQRTLSDPLLKGIPRDVNERQNLLYIPPHGAIAHQIIKAWVERQLHVQNTETNLHYTM</sequence>
<dbReference type="Proteomes" id="UP000252519">
    <property type="component" value="Unassembled WGS sequence"/>
</dbReference>
<evidence type="ECO:0000256" key="6">
    <source>
        <dbReference type="ARBA" id="ARBA00023027"/>
    </source>
</evidence>
<dbReference type="Pfam" id="PF00293">
    <property type="entry name" value="NUDIX"/>
    <property type="match status" value="1"/>
</dbReference>
<protein>
    <recommendedName>
        <fullName evidence="2">NAD(+) diphosphatase</fullName>
        <ecNumber evidence="2">3.6.1.22</ecNumber>
    </recommendedName>
</protein>
<accession>A0A368FA96</accession>
<evidence type="ECO:0000256" key="5">
    <source>
        <dbReference type="ARBA" id="ARBA00022842"/>
    </source>
</evidence>
<dbReference type="SUPFAM" id="SSF55811">
    <property type="entry name" value="Nudix"/>
    <property type="match status" value="1"/>
</dbReference>
<dbReference type="InterPro" id="IPR000086">
    <property type="entry name" value="NUDIX_hydrolase_dom"/>
</dbReference>
<dbReference type="Gene3D" id="3.90.79.10">
    <property type="entry name" value="Nucleoside Triphosphate Pyrophosphohydrolase"/>
    <property type="match status" value="1"/>
</dbReference>
<dbReference type="STRING" id="29170.A0A368FA96"/>
<evidence type="ECO:0000313" key="8">
    <source>
        <dbReference type="EMBL" id="RCN27840.1"/>
    </source>
</evidence>
<keyword evidence="4 8" id="KW-0378">Hydrolase</keyword>